<accession>A0A6S7K4A5</accession>
<reference evidence="2" key="1">
    <citation type="submission" date="2020-04" db="EMBL/GenBank/DDBJ databases">
        <authorList>
            <person name="Alioto T."/>
            <person name="Alioto T."/>
            <person name="Gomez Garrido J."/>
        </authorList>
    </citation>
    <scope>NUCLEOTIDE SEQUENCE</scope>
    <source>
        <strain evidence="2">A484AB</strain>
    </source>
</reference>
<dbReference type="InterPro" id="IPR011701">
    <property type="entry name" value="MFS"/>
</dbReference>
<proteinExistence type="predicted"/>
<comment type="subcellular location">
    <subcellularLocation>
        <location evidence="1">Membrane</location>
        <topology evidence="1">Multi-pass membrane protein</topology>
    </subcellularLocation>
</comment>
<dbReference type="PANTHER" id="PTHR11360">
    <property type="entry name" value="MONOCARBOXYLATE TRANSPORTER"/>
    <property type="match status" value="1"/>
</dbReference>
<dbReference type="AlphaFoldDB" id="A0A6S7K4A5"/>
<dbReference type="InterPro" id="IPR050327">
    <property type="entry name" value="Proton-linked_MCT"/>
</dbReference>
<protein>
    <submittedName>
        <fullName evidence="2">Monocarboxylate transporter 10-like</fullName>
    </submittedName>
</protein>
<dbReference type="SUPFAM" id="SSF103473">
    <property type="entry name" value="MFS general substrate transporter"/>
    <property type="match status" value="1"/>
</dbReference>
<dbReference type="PROSITE" id="PS50850">
    <property type="entry name" value="MFS"/>
    <property type="match status" value="1"/>
</dbReference>
<name>A0A6S7K4A5_PARCT</name>
<dbReference type="EMBL" id="CACRXK020026514">
    <property type="protein sequence ID" value="CAB4040245.1"/>
    <property type="molecule type" value="Genomic_DNA"/>
</dbReference>
<gene>
    <name evidence="2" type="ORF">PACLA_8A086088</name>
</gene>
<dbReference type="Gene3D" id="1.20.1250.20">
    <property type="entry name" value="MFS general substrate transporter like domains"/>
    <property type="match status" value="1"/>
</dbReference>
<keyword evidence="3" id="KW-1185">Reference proteome</keyword>
<dbReference type="InterPro" id="IPR036259">
    <property type="entry name" value="MFS_trans_sf"/>
</dbReference>
<dbReference type="OrthoDB" id="6499973at2759"/>
<sequence length="463" mass="52113">MVIPESTRKDSRQSWVYLSFVSVITFFVFGFLDSYGVLLVFLVQHFKEKNSKAAWVGSSAMFGCFFLYPISLRMRYKYGIRKTVLCAGALLVLVFILSPMVPNMALLFLTFSVPMAIACSILSCATFTTIRECFEKHEGVAFGIKSSMNALGTVLFSVFLPILLTKLDWQRTFLILIGISFITFLYALMYNDAGTTEDYRSERICSVSTVISLPTKEFSKNDLKIYWKLLKNKKLLVFLLAHTVFTIVVFMPPIFMVQFATNLGHHLSKSKWLMIVRGIVAVVVRSIAGRLGDVAQRRRKVRYLMLIVMILFSIATILCAFTKSFTWMMVYMSFVSLVDSIYWVVIPLHVSEVTDKSYSEHAFALFSCAGSFATLGGPPFLGWIYDTTGDSSPVMQTASAISAIAACLIALRLYVAKDNDPMSVVISEELVSNDDNVFIDEDFTTSTTVVYMTQHNMQYVTVV</sequence>
<evidence type="ECO:0000313" key="3">
    <source>
        <dbReference type="Proteomes" id="UP001152795"/>
    </source>
</evidence>
<comment type="caution">
    <text evidence="2">The sequence shown here is derived from an EMBL/GenBank/DDBJ whole genome shotgun (WGS) entry which is preliminary data.</text>
</comment>
<organism evidence="2 3">
    <name type="scientific">Paramuricea clavata</name>
    <name type="common">Red gorgonian</name>
    <name type="synonym">Violescent sea-whip</name>
    <dbReference type="NCBI Taxonomy" id="317549"/>
    <lineage>
        <taxon>Eukaryota</taxon>
        <taxon>Metazoa</taxon>
        <taxon>Cnidaria</taxon>
        <taxon>Anthozoa</taxon>
        <taxon>Octocorallia</taxon>
        <taxon>Malacalcyonacea</taxon>
        <taxon>Plexauridae</taxon>
        <taxon>Paramuricea</taxon>
    </lineage>
</organism>
<evidence type="ECO:0000313" key="2">
    <source>
        <dbReference type="EMBL" id="CAB4040245.1"/>
    </source>
</evidence>
<dbReference type="PANTHER" id="PTHR11360:SF251">
    <property type="entry name" value="MAJOR FACILITATOR SUPERFAMILY (MFS) PROFILE DOMAIN-CONTAINING PROTEIN"/>
    <property type="match status" value="1"/>
</dbReference>
<dbReference type="InterPro" id="IPR020846">
    <property type="entry name" value="MFS_dom"/>
</dbReference>
<dbReference type="GO" id="GO:0022857">
    <property type="term" value="F:transmembrane transporter activity"/>
    <property type="evidence" value="ECO:0007669"/>
    <property type="project" value="InterPro"/>
</dbReference>
<evidence type="ECO:0000256" key="1">
    <source>
        <dbReference type="ARBA" id="ARBA00004141"/>
    </source>
</evidence>
<dbReference type="Proteomes" id="UP001152795">
    <property type="component" value="Unassembled WGS sequence"/>
</dbReference>
<dbReference type="GO" id="GO:0016020">
    <property type="term" value="C:membrane"/>
    <property type="evidence" value="ECO:0007669"/>
    <property type="project" value="UniProtKB-SubCell"/>
</dbReference>
<dbReference type="Pfam" id="PF07690">
    <property type="entry name" value="MFS_1"/>
    <property type="match status" value="1"/>
</dbReference>